<dbReference type="AlphaFoldDB" id="A0AAF0JCY6"/>
<evidence type="ECO:0000313" key="2">
    <source>
        <dbReference type="EMBL" id="WFD41789.1"/>
    </source>
</evidence>
<sequence length="255" mass="28584">MDEGTQRSGWRWPFQRSNPQIKDLPYKETGSTEDTIKSERILQEDREKEQARLNELASNYTEPEEPPVTLHLPLSTLLVSSAFGIGFMSGLIGGARQTALVYLAENAHRLPRTVQGWYFYNKTKYYRMILGGVQQGSRTGLQLAGWTGGFCLLDVMAEHARMRYLQRTPNETSTTFTPFAHILGHWSDGSMAGFSGALVALVACELISIDLVRLPRPMWGRIALLGTTTGGLVGALRDLRQHVLERTDPQRPHII</sequence>
<gene>
    <name evidence="2" type="ORF">MPSI1_000425</name>
</gene>
<proteinExistence type="predicted"/>
<evidence type="ECO:0000256" key="1">
    <source>
        <dbReference type="SAM" id="MobiDB-lite"/>
    </source>
</evidence>
<evidence type="ECO:0000313" key="3">
    <source>
        <dbReference type="Proteomes" id="UP001214628"/>
    </source>
</evidence>
<protein>
    <submittedName>
        <fullName evidence="2">Uncharacterized protein</fullName>
    </submittedName>
</protein>
<dbReference type="PANTHER" id="PTHR37852:SF1">
    <property type="entry name" value="HIG1 DOMAIN-CONTAINING PROTEIN"/>
    <property type="match status" value="1"/>
</dbReference>
<reference evidence="2" key="1">
    <citation type="submission" date="2023-02" db="EMBL/GenBank/DDBJ databases">
        <title>Mating type loci evolution in Malassezia.</title>
        <authorList>
            <person name="Coelho M.A."/>
        </authorList>
    </citation>
    <scope>NUCLEOTIDE SEQUENCE</scope>
    <source>
        <strain evidence="2">CBS 14136</strain>
    </source>
</reference>
<name>A0AAF0JCY6_9BASI</name>
<dbReference type="Proteomes" id="UP001214628">
    <property type="component" value="Chromosome 1"/>
</dbReference>
<dbReference type="EMBL" id="CP118375">
    <property type="protein sequence ID" value="WFD41789.1"/>
    <property type="molecule type" value="Genomic_DNA"/>
</dbReference>
<keyword evidence="3" id="KW-1185">Reference proteome</keyword>
<organism evidence="2 3">
    <name type="scientific">Malassezia psittaci</name>
    <dbReference type="NCBI Taxonomy" id="1821823"/>
    <lineage>
        <taxon>Eukaryota</taxon>
        <taxon>Fungi</taxon>
        <taxon>Dikarya</taxon>
        <taxon>Basidiomycota</taxon>
        <taxon>Ustilaginomycotina</taxon>
        <taxon>Malasseziomycetes</taxon>
        <taxon>Malasseziales</taxon>
        <taxon>Malasseziaceae</taxon>
        <taxon>Malassezia</taxon>
    </lineage>
</organism>
<dbReference type="PANTHER" id="PTHR37852">
    <property type="entry name" value="YALI0B21208P"/>
    <property type="match status" value="1"/>
</dbReference>
<feature type="region of interest" description="Disordered" evidence="1">
    <location>
        <begin position="1"/>
        <end position="45"/>
    </location>
</feature>
<feature type="compositionally biased region" description="Basic and acidic residues" evidence="1">
    <location>
        <begin position="34"/>
        <end position="45"/>
    </location>
</feature>
<accession>A0AAF0JCY6</accession>